<evidence type="ECO:0000259" key="1">
    <source>
        <dbReference type="SMART" id="SM00382"/>
    </source>
</evidence>
<protein>
    <submittedName>
        <fullName evidence="2">MoxR family ATPase</fullName>
    </submittedName>
</protein>
<dbReference type="Gene3D" id="3.40.50.300">
    <property type="entry name" value="P-loop containing nucleotide triphosphate hydrolases"/>
    <property type="match status" value="1"/>
</dbReference>
<dbReference type="Proteomes" id="UP000664109">
    <property type="component" value="Unassembled WGS sequence"/>
</dbReference>
<gene>
    <name evidence="2" type="ORF">JE024_38555</name>
</gene>
<comment type="caution">
    <text evidence="2">The sequence shown here is derived from an EMBL/GenBank/DDBJ whole genome shotgun (WGS) entry which is preliminary data.</text>
</comment>
<reference evidence="2 3" key="1">
    <citation type="journal article" date="2016" name="Arch. Microbiol.">
        <title>Streptomyces zhihengii sp. nov., isolated from rhizospheric soil of Psammosilene tunicoides.</title>
        <authorList>
            <person name="Huang M.J."/>
            <person name="Fei J.J."/>
            <person name="Salam N."/>
            <person name="Kim C.J."/>
            <person name="Hozzein W.N."/>
            <person name="Xiao M."/>
            <person name="Huang H.Q."/>
            <person name="Li W.J."/>
        </authorList>
    </citation>
    <scope>NUCLEOTIDE SEQUENCE [LARGE SCALE GENOMIC DNA]</scope>
    <source>
        <strain evidence="2 3">YIM T102</strain>
    </source>
</reference>
<dbReference type="SUPFAM" id="SSF52540">
    <property type="entry name" value="P-loop containing nucleoside triphosphate hydrolases"/>
    <property type="match status" value="1"/>
</dbReference>
<feature type="domain" description="AAA+ ATPase" evidence="1">
    <location>
        <begin position="91"/>
        <end position="277"/>
    </location>
</feature>
<dbReference type="InterPro" id="IPR011704">
    <property type="entry name" value="ATPase_dyneun-rel_AAA"/>
</dbReference>
<evidence type="ECO:0000313" key="3">
    <source>
        <dbReference type="Proteomes" id="UP000664109"/>
    </source>
</evidence>
<proteinExistence type="predicted"/>
<dbReference type="CDD" id="cd00009">
    <property type="entry name" value="AAA"/>
    <property type="match status" value="1"/>
</dbReference>
<sequence length="354" mass="39452">MNSPQGSNEESALPGEDWWIYRGSRMPHDGIEDLPDTPAWRAFGTFDEDELLMPPADTPAVTDRRLGRTQQAEAFQADVKDIQLVNLALHLRRPLLITGKPGVGKSTLAYAVAHELGLGPVLRWSITSRSTLRDGLYVYDAIGRLHDAGLKSSKRPSRNLAIGKYLRLGPLGTALLPWRRPRVLLIDEIDKCDVDLPNDLLNVFEEGEYTIPELSRLGPGRRQVMTSDQDGKAIIKDGRVGCAQFPLVVLTSNGEREFPTAFLRRCVRLKVQPPDEKRLAAMVAAHLGGNIETESARTELIAEFLRRQREEGAVLANDQLLNALLMAERGLWRHDPGRKIIQDVLLRSLSDGHD</sequence>
<keyword evidence="3" id="KW-1185">Reference proteome</keyword>
<dbReference type="SMART" id="SM00382">
    <property type="entry name" value="AAA"/>
    <property type="match status" value="1"/>
</dbReference>
<dbReference type="RefSeq" id="WP_205378648.1">
    <property type="nucleotide sequence ID" value="NZ_JAFEJA010000003.1"/>
</dbReference>
<dbReference type="InterPro" id="IPR027417">
    <property type="entry name" value="P-loop_NTPase"/>
</dbReference>
<geneLocation type="plasmid" evidence="2">
    <name>unnamed1</name>
</geneLocation>
<dbReference type="EMBL" id="JAFEJA010000003">
    <property type="protein sequence ID" value="MBM9624457.1"/>
    <property type="molecule type" value="Genomic_DNA"/>
</dbReference>
<name>A0ABS2V3P0_9ACTN</name>
<keyword evidence="2" id="KW-0614">Plasmid</keyword>
<evidence type="ECO:0000313" key="2">
    <source>
        <dbReference type="EMBL" id="MBM9624457.1"/>
    </source>
</evidence>
<dbReference type="Pfam" id="PF07728">
    <property type="entry name" value="AAA_5"/>
    <property type="match status" value="1"/>
</dbReference>
<organism evidence="2 3">
    <name type="scientific">Streptomyces zhihengii</name>
    <dbReference type="NCBI Taxonomy" id="1818004"/>
    <lineage>
        <taxon>Bacteria</taxon>
        <taxon>Bacillati</taxon>
        <taxon>Actinomycetota</taxon>
        <taxon>Actinomycetes</taxon>
        <taxon>Kitasatosporales</taxon>
        <taxon>Streptomycetaceae</taxon>
        <taxon>Streptomyces</taxon>
    </lineage>
</organism>
<dbReference type="InterPro" id="IPR003593">
    <property type="entry name" value="AAA+_ATPase"/>
</dbReference>
<accession>A0ABS2V3P0</accession>